<dbReference type="InterPro" id="IPR008030">
    <property type="entry name" value="NmrA-like"/>
</dbReference>
<dbReference type="InterPro" id="IPR036291">
    <property type="entry name" value="NAD(P)-bd_dom_sf"/>
</dbReference>
<organism evidence="4 5">
    <name type="scientific">Coemansia spiralis</name>
    <dbReference type="NCBI Taxonomy" id="417178"/>
    <lineage>
        <taxon>Eukaryota</taxon>
        <taxon>Fungi</taxon>
        <taxon>Fungi incertae sedis</taxon>
        <taxon>Zoopagomycota</taxon>
        <taxon>Kickxellomycotina</taxon>
        <taxon>Kickxellomycetes</taxon>
        <taxon>Kickxellales</taxon>
        <taxon>Kickxellaceae</taxon>
        <taxon>Coemansia</taxon>
    </lineage>
</organism>
<keyword evidence="2" id="KW-0521">NADP</keyword>
<dbReference type="SUPFAM" id="SSF51735">
    <property type="entry name" value="NAD(P)-binding Rossmann-fold domains"/>
    <property type="match status" value="1"/>
</dbReference>
<dbReference type="Pfam" id="PF05368">
    <property type="entry name" value="NmrA"/>
    <property type="match status" value="1"/>
</dbReference>
<dbReference type="Gene3D" id="3.90.25.10">
    <property type="entry name" value="UDP-galactose 4-epimerase, domain 1"/>
    <property type="match status" value="1"/>
</dbReference>
<proteinExistence type="inferred from homology"/>
<comment type="caution">
    <text evidence="4">The sequence shown here is derived from an EMBL/GenBank/DDBJ whole genome shotgun (WGS) entry which is preliminary data.</text>
</comment>
<evidence type="ECO:0000256" key="2">
    <source>
        <dbReference type="ARBA" id="ARBA00022857"/>
    </source>
</evidence>
<sequence>MAQVVAIIGTTGIQGSSVLCALCETGKYNLVAITRNTSSEPAKVSKQRYPDVEFAEANTDETESLKKAFKNVEIVYGVAQLFDPEVLAKALAGDLDTEYKQGKNTIDVAIAAGIDKIIYSSLPSIKEIFGGKYSGVLYFEGKYKVEQYLWSKASKIRGAIVQVGCYVEDFVGFSGFSSEDNKTAEFISPVASSTKLPLVDAAKDTGGAVAYILDHFDNFVGKPFKVNGGYYSMQEAVKTFRKATGKPARYVHKITPFVQSGEEIQQMYNSFAEFGYYGGKIDFFGVNKKMDYKYTTPIEFWTNHGWTGPS</sequence>
<dbReference type="EMBL" id="JANBTW010000035">
    <property type="protein sequence ID" value="KAJ2677095.1"/>
    <property type="molecule type" value="Genomic_DNA"/>
</dbReference>
<dbReference type="AlphaFoldDB" id="A0A9W8KY90"/>
<dbReference type="InterPro" id="IPR051164">
    <property type="entry name" value="NmrA-like_oxidored"/>
</dbReference>
<dbReference type="Proteomes" id="UP001151518">
    <property type="component" value="Unassembled WGS sequence"/>
</dbReference>
<evidence type="ECO:0000313" key="5">
    <source>
        <dbReference type="Proteomes" id="UP001151518"/>
    </source>
</evidence>
<comment type="similarity">
    <text evidence="1">Belongs to the NmrA-type oxidoreductase family.</text>
</comment>
<name>A0A9W8KY90_9FUNG</name>
<feature type="domain" description="NmrA-like" evidence="3">
    <location>
        <begin position="2"/>
        <end position="295"/>
    </location>
</feature>
<gene>
    <name evidence="4" type="ORF">GGI25_003315</name>
</gene>
<accession>A0A9W8KY90</accession>
<dbReference type="Gene3D" id="3.40.50.720">
    <property type="entry name" value="NAD(P)-binding Rossmann-like Domain"/>
    <property type="match status" value="1"/>
</dbReference>
<evidence type="ECO:0000259" key="3">
    <source>
        <dbReference type="Pfam" id="PF05368"/>
    </source>
</evidence>
<dbReference type="OrthoDB" id="3358371at2759"/>
<dbReference type="PANTHER" id="PTHR42748">
    <property type="entry name" value="NITROGEN METABOLITE REPRESSION PROTEIN NMRA FAMILY MEMBER"/>
    <property type="match status" value="1"/>
</dbReference>
<evidence type="ECO:0000313" key="4">
    <source>
        <dbReference type="EMBL" id="KAJ2677095.1"/>
    </source>
</evidence>
<dbReference type="PANTHER" id="PTHR42748:SF7">
    <property type="entry name" value="NMRA LIKE REDOX SENSOR 1-RELATED"/>
    <property type="match status" value="1"/>
</dbReference>
<reference evidence="4" key="1">
    <citation type="submission" date="2022-07" db="EMBL/GenBank/DDBJ databases">
        <title>Phylogenomic reconstructions and comparative analyses of Kickxellomycotina fungi.</title>
        <authorList>
            <person name="Reynolds N.K."/>
            <person name="Stajich J.E."/>
            <person name="Barry K."/>
            <person name="Grigoriev I.V."/>
            <person name="Crous P."/>
            <person name="Smith M.E."/>
        </authorList>
    </citation>
    <scope>NUCLEOTIDE SEQUENCE</scope>
    <source>
        <strain evidence="4">NRRL 3115</strain>
    </source>
</reference>
<evidence type="ECO:0000256" key="1">
    <source>
        <dbReference type="ARBA" id="ARBA00006328"/>
    </source>
</evidence>
<protein>
    <recommendedName>
        <fullName evidence="3">NmrA-like domain-containing protein</fullName>
    </recommendedName>
</protein>